<dbReference type="RefSeq" id="WP_226393059.1">
    <property type="nucleotide sequence ID" value="NZ_JADCKB010000017.1"/>
</dbReference>
<dbReference type="PROSITE" id="PS00041">
    <property type="entry name" value="HTH_ARAC_FAMILY_1"/>
    <property type="match status" value="1"/>
</dbReference>
<feature type="modified residue" description="4-aspartylphosphate" evidence="10">
    <location>
        <position position="55"/>
    </location>
</feature>
<dbReference type="SMART" id="SM00448">
    <property type="entry name" value="REC"/>
    <property type="match status" value="1"/>
</dbReference>
<dbReference type="EMBL" id="JADCKB010000017">
    <property type="protein sequence ID" value="MBE5040506.1"/>
    <property type="molecule type" value="Genomic_DNA"/>
</dbReference>
<dbReference type="CDD" id="cd17536">
    <property type="entry name" value="REC_YesN-like"/>
    <property type="match status" value="1"/>
</dbReference>
<evidence type="ECO:0000256" key="1">
    <source>
        <dbReference type="ARBA" id="ARBA00004496"/>
    </source>
</evidence>
<evidence type="ECO:0000259" key="12">
    <source>
        <dbReference type="PROSITE" id="PS50110"/>
    </source>
</evidence>
<proteinExistence type="predicted"/>
<comment type="subcellular location">
    <subcellularLocation>
        <location evidence="1">Cytoplasm</location>
    </subcellularLocation>
</comment>
<evidence type="ECO:0000313" key="14">
    <source>
        <dbReference type="Proteomes" id="UP000806542"/>
    </source>
</evidence>
<dbReference type="InterPro" id="IPR051552">
    <property type="entry name" value="HptR"/>
</dbReference>
<dbReference type="Gene3D" id="3.40.50.2300">
    <property type="match status" value="1"/>
</dbReference>
<evidence type="ECO:0000256" key="9">
    <source>
        <dbReference type="ARBA" id="ARBA00024867"/>
    </source>
</evidence>
<evidence type="ECO:0000256" key="5">
    <source>
        <dbReference type="ARBA" id="ARBA00023012"/>
    </source>
</evidence>
<evidence type="ECO:0000256" key="6">
    <source>
        <dbReference type="ARBA" id="ARBA00023015"/>
    </source>
</evidence>
<dbReference type="InterPro" id="IPR009057">
    <property type="entry name" value="Homeodomain-like_sf"/>
</dbReference>
<dbReference type="AlphaFoldDB" id="A0A9D5M1N9"/>
<organism evidence="13 14">
    <name type="scientific">Ructibacterium gallinarum</name>
    <dbReference type="NCBI Taxonomy" id="2779355"/>
    <lineage>
        <taxon>Bacteria</taxon>
        <taxon>Bacillati</taxon>
        <taxon>Bacillota</taxon>
        <taxon>Clostridia</taxon>
        <taxon>Eubacteriales</taxon>
        <taxon>Oscillospiraceae</taxon>
        <taxon>Ructibacterium</taxon>
    </lineage>
</organism>
<dbReference type="SUPFAM" id="SSF46689">
    <property type="entry name" value="Homeodomain-like"/>
    <property type="match status" value="1"/>
</dbReference>
<dbReference type="SMART" id="SM00342">
    <property type="entry name" value="HTH_ARAC"/>
    <property type="match status" value="1"/>
</dbReference>
<dbReference type="GO" id="GO:0003700">
    <property type="term" value="F:DNA-binding transcription factor activity"/>
    <property type="evidence" value="ECO:0007669"/>
    <property type="project" value="InterPro"/>
</dbReference>
<dbReference type="GO" id="GO:0000160">
    <property type="term" value="P:phosphorelay signal transduction system"/>
    <property type="evidence" value="ECO:0007669"/>
    <property type="project" value="UniProtKB-KW"/>
</dbReference>
<keyword evidence="8" id="KW-0804">Transcription</keyword>
<dbReference type="InterPro" id="IPR011006">
    <property type="entry name" value="CheY-like_superfamily"/>
</dbReference>
<keyword evidence="4 10" id="KW-0597">Phosphoprotein</keyword>
<dbReference type="SUPFAM" id="SSF52172">
    <property type="entry name" value="CheY-like"/>
    <property type="match status" value="1"/>
</dbReference>
<feature type="domain" description="Response regulatory" evidence="12">
    <location>
        <begin position="3"/>
        <end position="120"/>
    </location>
</feature>
<dbReference type="PANTHER" id="PTHR42713:SF3">
    <property type="entry name" value="TRANSCRIPTIONAL REGULATORY PROTEIN HPTR"/>
    <property type="match status" value="1"/>
</dbReference>
<keyword evidence="5" id="KW-0902">Two-component regulatory system</keyword>
<evidence type="ECO:0000256" key="4">
    <source>
        <dbReference type="ARBA" id="ARBA00022553"/>
    </source>
</evidence>
<accession>A0A9D5M1N9</accession>
<evidence type="ECO:0000256" key="10">
    <source>
        <dbReference type="PROSITE-ProRule" id="PRU00169"/>
    </source>
</evidence>
<dbReference type="Gene3D" id="1.10.10.60">
    <property type="entry name" value="Homeodomain-like"/>
    <property type="match status" value="2"/>
</dbReference>
<dbReference type="Proteomes" id="UP000806542">
    <property type="component" value="Unassembled WGS sequence"/>
</dbReference>
<evidence type="ECO:0000259" key="11">
    <source>
        <dbReference type="PROSITE" id="PS01124"/>
    </source>
</evidence>
<evidence type="ECO:0000256" key="8">
    <source>
        <dbReference type="ARBA" id="ARBA00023163"/>
    </source>
</evidence>
<dbReference type="PANTHER" id="PTHR42713">
    <property type="entry name" value="HISTIDINE KINASE-RELATED"/>
    <property type="match status" value="1"/>
</dbReference>
<keyword evidence="3" id="KW-0963">Cytoplasm</keyword>
<dbReference type="PROSITE" id="PS50110">
    <property type="entry name" value="RESPONSE_REGULATORY"/>
    <property type="match status" value="1"/>
</dbReference>
<evidence type="ECO:0000256" key="2">
    <source>
        <dbReference type="ARBA" id="ARBA00018672"/>
    </source>
</evidence>
<comment type="function">
    <text evidence="9">May play the central regulatory role in sporulation. It may be an element of the effector pathway responsible for the activation of sporulation genes in response to nutritional stress. Spo0A may act in concert with spo0H (a sigma factor) to control the expression of some genes that are critical to the sporulation process.</text>
</comment>
<dbReference type="InterPro" id="IPR018062">
    <property type="entry name" value="HTH_AraC-typ_CS"/>
</dbReference>
<name>A0A9D5M1N9_9FIRM</name>
<evidence type="ECO:0000256" key="3">
    <source>
        <dbReference type="ARBA" id="ARBA00022490"/>
    </source>
</evidence>
<dbReference type="GO" id="GO:0005737">
    <property type="term" value="C:cytoplasm"/>
    <property type="evidence" value="ECO:0007669"/>
    <property type="project" value="UniProtKB-SubCell"/>
</dbReference>
<sequence>MYKVIVADDEAVIRNRLIKHIKWAELGFVVVDSARDGEELIEKCLKHKPDLVVTDICMPGVDGIDFAEKIRKLGIKTEIIVFSGYSEFEYARRLIEFDVMAYFLKPIDMDKLCEAIKKAYDKLELRTASVAYTSLKQICDQTAENIMRDIGSGRCDRIDSYLMEFEDELTGNAMEFSEIENQYFILLNTLYRNLIELKANVGNVKNVFKGVFDDWSDIDGGDELRRYVSNLIIGIIQLMNGAEDDIADMYFNNAVKFIDEHYMEDISLKDVADYLEISGGYLSVILNDKGKAGFVKLLRYKRIDKAKEFLLNTNMKVYEIAYILNFANPRYFSEVFRAETGLNPLDYRKKFKK</sequence>
<gene>
    <name evidence="13" type="ORF">INF28_08545</name>
</gene>
<dbReference type="Pfam" id="PF00072">
    <property type="entry name" value="Response_reg"/>
    <property type="match status" value="1"/>
</dbReference>
<evidence type="ECO:0000313" key="13">
    <source>
        <dbReference type="EMBL" id="MBE5040506.1"/>
    </source>
</evidence>
<evidence type="ECO:0000256" key="7">
    <source>
        <dbReference type="ARBA" id="ARBA00023125"/>
    </source>
</evidence>
<comment type="caution">
    <text evidence="13">The sequence shown here is derived from an EMBL/GenBank/DDBJ whole genome shotgun (WGS) entry which is preliminary data.</text>
</comment>
<dbReference type="InterPro" id="IPR001789">
    <property type="entry name" value="Sig_transdc_resp-reg_receiver"/>
</dbReference>
<dbReference type="InterPro" id="IPR018060">
    <property type="entry name" value="HTH_AraC"/>
</dbReference>
<dbReference type="Pfam" id="PF12833">
    <property type="entry name" value="HTH_18"/>
    <property type="match status" value="1"/>
</dbReference>
<reference evidence="13" key="1">
    <citation type="submission" date="2020-10" db="EMBL/GenBank/DDBJ databases">
        <title>ChiBAC.</title>
        <authorList>
            <person name="Zenner C."/>
            <person name="Hitch T.C.A."/>
            <person name="Clavel T."/>
        </authorList>
    </citation>
    <scope>NUCLEOTIDE SEQUENCE</scope>
    <source>
        <strain evidence="13">DSM 107454</strain>
    </source>
</reference>
<keyword evidence="14" id="KW-1185">Reference proteome</keyword>
<feature type="domain" description="HTH araC/xylS-type" evidence="11">
    <location>
        <begin position="252"/>
        <end position="350"/>
    </location>
</feature>
<keyword evidence="6" id="KW-0805">Transcription regulation</keyword>
<dbReference type="GO" id="GO:0043565">
    <property type="term" value="F:sequence-specific DNA binding"/>
    <property type="evidence" value="ECO:0007669"/>
    <property type="project" value="InterPro"/>
</dbReference>
<dbReference type="PROSITE" id="PS01124">
    <property type="entry name" value="HTH_ARAC_FAMILY_2"/>
    <property type="match status" value="1"/>
</dbReference>
<protein>
    <recommendedName>
        <fullName evidence="2">Stage 0 sporulation protein A homolog</fullName>
    </recommendedName>
</protein>
<keyword evidence="7" id="KW-0238">DNA-binding</keyword>